<dbReference type="RefSeq" id="WP_132628750.1">
    <property type="nucleotide sequence ID" value="NZ_SMLD01000011.1"/>
</dbReference>
<protein>
    <recommendedName>
        <fullName evidence="3">EF-hand domain-containing protein</fullName>
    </recommendedName>
</protein>
<dbReference type="Proteomes" id="UP000295136">
    <property type="component" value="Unassembled WGS sequence"/>
</dbReference>
<name>A0A4R5FVS1_9ACTN</name>
<dbReference type="PROSITE" id="PS00018">
    <property type="entry name" value="EF_HAND_1"/>
    <property type="match status" value="1"/>
</dbReference>
<dbReference type="EMBL" id="SMLD01000011">
    <property type="protein sequence ID" value="TDE57918.1"/>
    <property type="molecule type" value="Genomic_DNA"/>
</dbReference>
<reference evidence="1 2" key="1">
    <citation type="submission" date="2019-03" db="EMBL/GenBank/DDBJ databases">
        <title>Draft genome sequences of novel Actinobacteria.</title>
        <authorList>
            <person name="Sahin N."/>
            <person name="Ay H."/>
            <person name="Saygin H."/>
        </authorList>
    </citation>
    <scope>NUCLEOTIDE SEQUENCE [LARGE SCALE GENOMIC DNA]</scope>
    <source>
        <strain evidence="1 2">6K102</strain>
    </source>
</reference>
<evidence type="ECO:0000313" key="1">
    <source>
        <dbReference type="EMBL" id="TDE57918.1"/>
    </source>
</evidence>
<evidence type="ECO:0000313" key="2">
    <source>
        <dbReference type="Proteomes" id="UP000295136"/>
    </source>
</evidence>
<dbReference type="AlphaFoldDB" id="A0A4R5FVS1"/>
<accession>A0A4R5FVS1</accession>
<sequence>MTRFTGVKQPDFDTMTSKHTEAARRLEELAQALHGELRSAGLDTSPAARLRQLAGRVTTQAEDLRRRQKLVHELQRQRITFGRSAPAGSFLEMPDGLEAAEGLLDGTLAGRAALKAADGDAKALAELEKYASSGGDAEFVKAFLGTLGAQGLTRLPGSLAAQLRDARAHGDAERVARLSSGGSKALRMLSAALARGTDPENPAYAGAGFLQQLVQQGRAQHKTGGTTYSGYQAQALIWRAHEGKPPYSKEFMETVGRDVIVYEYEQRKDEWAVSKEPLSRVFAGTQLPIIDLAGALGLGTLLRPATHAGAPGAKAQSSVIDDLFHAAKSSREASHALLNHTPPGWKKSVLDYLLTTRWEAALHTKDHTPFNDLLVTATTGQDATSQKLAADLTKILSTEVRGAFGKADSGNLELRNRDLLDRYTALSYPLARAISANIDQLSRLYLNHATFGQVTPQDMSYALLLATSNDAGFEALIRAQTEHMRAALDTVPPVGLNAANARRLGFTEADVMRFDLNENGRVDRTDVMQSLTDRTVEEASPFNHIVESRRQGMIAQGLDDKKADETLKRMVGDAIGLLPVPGSKQVGELAIGAFGEILGKSYDKLAGATYDEIARQAARHMSEHGTGLDKTHQTLAGNRLGVERLSEQMLSSAMLQKGLLDGLDLQDNSFASGTPPMIKPFTEMTPQEYSQFLAWARKNGGGSELLDHFSGAFRRTSEVDDYLGLQIPSSSGGGK</sequence>
<dbReference type="InterPro" id="IPR018247">
    <property type="entry name" value="EF_Hand_1_Ca_BS"/>
</dbReference>
<keyword evidence="2" id="KW-1185">Reference proteome</keyword>
<organism evidence="1 2">
    <name type="scientific">Nonomuraea mesophila</name>
    <dbReference type="NCBI Taxonomy" id="2530382"/>
    <lineage>
        <taxon>Bacteria</taxon>
        <taxon>Bacillati</taxon>
        <taxon>Actinomycetota</taxon>
        <taxon>Actinomycetes</taxon>
        <taxon>Streptosporangiales</taxon>
        <taxon>Streptosporangiaceae</taxon>
        <taxon>Nonomuraea</taxon>
    </lineage>
</organism>
<evidence type="ECO:0008006" key="3">
    <source>
        <dbReference type="Google" id="ProtNLM"/>
    </source>
</evidence>
<proteinExistence type="predicted"/>
<gene>
    <name evidence="1" type="ORF">E1295_06450</name>
</gene>
<comment type="caution">
    <text evidence="1">The sequence shown here is derived from an EMBL/GenBank/DDBJ whole genome shotgun (WGS) entry which is preliminary data.</text>
</comment>